<accession>A0ABP0PWT0</accession>
<comment type="caution">
    <text evidence="2">The sequence shown here is derived from an EMBL/GenBank/DDBJ whole genome shotgun (WGS) entry which is preliminary data.</text>
</comment>
<keyword evidence="3" id="KW-1185">Reference proteome</keyword>
<keyword evidence="1" id="KW-0732">Signal</keyword>
<organism evidence="2 3">
    <name type="scientific">Durusdinium trenchii</name>
    <dbReference type="NCBI Taxonomy" id="1381693"/>
    <lineage>
        <taxon>Eukaryota</taxon>
        <taxon>Sar</taxon>
        <taxon>Alveolata</taxon>
        <taxon>Dinophyceae</taxon>
        <taxon>Suessiales</taxon>
        <taxon>Symbiodiniaceae</taxon>
        <taxon>Durusdinium</taxon>
    </lineage>
</organism>
<feature type="chain" id="PRO_5045351742" description="Secreted protein" evidence="1">
    <location>
        <begin position="17"/>
        <end position="112"/>
    </location>
</feature>
<evidence type="ECO:0008006" key="4">
    <source>
        <dbReference type="Google" id="ProtNLM"/>
    </source>
</evidence>
<evidence type="ECO:0000313" key="3">
    <source>
        <dbReference type="Proteomes" id="UP001642484"/>
    </source>
</evidence>
<reference evidence="2 3" key="1">
    <citation type="submission" date="2024-02" db="EMBL/GenBank/DDBJ databases">
        <authorList>
            <person name="Chen Y."/>
            <person name="Shah S."/>
            <person name="Dougan E. K."/>
            <person name="Thang M."/>
            <person name="Chan C."/>
        </authorList>
    </citation>
    <scope>NUCLEOTIDE SEQUENCE [LARGE SCALE GENOMIC DNA]</scope>
</reference>
<protein>
    <recommendedName>
        <fullName evidence="4">Secreted protein</fullName>
    </recommendedName>
</protein>
<sequence>MDRFCCVLLFFRPIMSFQIAPTIECLHWRSCLSLAFDVLLSQGVLNTRPFMEYASGVCACGPSKYGFMVICPATCIGLCSSHKPRHYCLARKLSDRLMLISPSNTLPAAFTA</sequence>
<name>A0ABP0PWT0_9DINO</name>
<gene>
    <name evidence="2" type="ORF">CCMP2556_LOCUS39515</name>
</gene>
<dbReference type="EMBL" id="CAXAMN010023740">
    <property type="protein sequence ID" value="CAK9080470.1"/>
    <property type="molecule type" value="Genomic_DNA"/>
</dbReference>
<evidence type="ECO:0000256" key="1">
    <source>
        <dbReference type="SAM" id="SignalP"/>
    </source>
</evidence>
<feature type="signal peptide" evidence="1">
    <location>
        <begin position="1"/>
        <end position="16"/>
    </location>
</feature>
<evidence type="ECO:0000313" key="2">
    <source>
        <dbReference type="EMBL" id="CAK9080470.1"/>
    </source>
</evidence>
<dbReference type="Proteomes" id="UP001642484">
    <property type="component" value="Unassembled WGS sequence"/>
</dbReference>
<proteinExistence type="predicted"/>